<feature type="compositionally biased region" description="Basic residues" evidence="1">
    <location>
        <begin position="1"/>
        <end position="11"/>
    </location>
</feature>
<sequence>MPRGKPARKRPAASASAERQPAQSSKRRHTGRSTANPVPAVEDNINAVSNSAPATNDATDAVCTPSLDSASVNGPGSSIQCSTAEVVKVWIVGSSIIWQAFSHARLNGGSNLDFSPMEANIWWQGKGGMRWRHLLPKIRQMLRYEDPPHFLVLHCGGNDIGQIKSSELREKMEQSLDALSPLLPRTRTIWSQILPRLKWRNARDNNALNKTRVRVNSFVATKLLAHQGGYIRYQKITPSDKSLFKGDGVHLTEKGNEIFLKTLKKAFKTFISSGVGVY</sequence>
<dbReference type="InterPro" id="IPR036514">
    <property type="entry name" value="SGNH_hydro_sf"/>
</dbReference>
<dbReference type="Gene3D" id="3.40.50.1110">
    <property type="entry name" value="SGNH hydrolase"/>
    <property type="match status" value="1"/>
</dbReference>
<dbReference type="CDD" id="cd00229">
    <property type="entry name" value="SGNH_hydrolase"/>
    <property type="match status" value="1"/>
</dbReference>
<reference evidence="2" key="1">
    <citation type="submission" date="2022-08" db="UniProtKB">
        <authorList>
            <consortium name="EnsemblMetazoa"/>
        </authorList>
    </citation>
    <scope>IDENTIFICATION</scope>
    <source>
        <strain evidence="2">05x7-T-G4-1.051#20</strain>
    </source>
</reference>
<dbReference type="EnsemblMetazoa" id="G31420.1">
    <property type="protein sequence ID" value="G31420.1:cds"/>
    <property type="gene ID" value="G31420"/>
</dbReference>
<accession>A0A8W8M375</accession>
<organism evidence="2 3">
    <name type="scientific">Magallana gigas</name>
    <name type="common">Pacific oyster</name>
    <name type="synonym">Crassostrea gigas</name>
    <dbReference type="NCBI Taxonomy" id="29159"/>
    <lineage>
        <taxon>Eukaryota</taxon>
        <taxon>Metazoa</taxon>
        <taxon>Spiralia</taxon>
        <taxon>Lophotrochozoa</taxon>
        <taxon>Mollusca</taxon>
        <taxon>Bivalvia</taxon>
        <taxon>Autobranchia</taxon>
        <taxon>Pteriomorphia</taxon>
        <taxon>Ostreida</taxon>
        <taxon>Ostreoidea</taxon>
        <taxon>Ostreidae</taxon>
        <taxon>Magallana</taxon>
    </lineage>
</organism>
<evidence type="ECO:0008006" key="4">
    <source>
        <dbReference type="Google" id="ProtNLM"/>
    </source>
</evidence>
<evidence type="ECO:0000256" key="1">
    <source>
        <dbReference type="SAM" id="MobiDB-lite"/>
    </source>
</evidence>
<name>A0A8W8M375_MAGGI</name>
<dbReference type="SUPFAM" id="SSF52266">
    <property type="entry name" value="SGNH hydrolase"/>
    <property type="match status" value="1"/>
</dbReference>
<protein>
    <recommendedName>
        <fullName evidence="4">SGNH hydrolase-type esterase domain-containing protein</fullName>
    </recommendedName>
</protein>
<evidence type="ECO:0000313" key="2">
    <source>
        <dbReference type="EnsemblMetazoa" id="G31420.1:cds"/>
    </source>
</evidence>
<keyword evidence="3" id="KW-1185">Reference proteome</keyword>
<proteinExistence type="predicted"/>
<feature type="region of interest" description="Disordered" evidence="1">
    <location>
        <begin position="1"/>
        <end position="44"/>
    </location>
</feature>
<dbReference type="Proteomes" id="UP000005408">
    <property type="component" value="Unassembled WGS sequence"/>
</dbReference>
<evidence type="ECO:0000313" key="3">
    <source>
        <dbReference type="Proteomes" id="UP000005408"/>
    </source>
</evidence>
<dbReference type="AlphaFoldDB" id="A0A8W8M375"/>